<accession>A0A2J6SCN1</accession>
<reference evidence="5 6" key="1">
    <citation type="submission" date="2016-04" db="EMBL/GenBank/DDBJ databases">
        <title>A degradative enzymes factory behind the ericoid mycorrhizal symbiosis.</title>
        <authorList>
            <consortium name="DOE Joint Genome Institute"/>
            <person name="Martino E."/>
            <person name="Morin E."/>
            <person name="Grelet G."/>
            <person name="Kuo A."/>
            <person name="Kohler A."/>
            <person name="Daghino S."/>
            <person name="Barry K."/>
            <person name="Choi C."/>
            <person name="Cichocki N."/>
            <person name="Clum A."/>
            <person name="Copeland A."/>
            <person name="Hainaut M."/>
            <person name="Haridas S."/>
            <person name="Labutti K."/>
            <person name="Lindquist E."/>
            <person name="Lipzen A."/>
            <person name="Khouja H.-R."/>
            <person name="Murat C."/>
            <person name="Ohm R."/>
            <person name="Olson A."/>
            <person name="Spatafora J."/>
            <person name="Veneault-Fourrey C."/>
            <person name="Henrissat B."/>
            <person name="Grigoriev I."/>
            <person name="Martin F."/>
            <person name="Perotto S."/>
        </authorList>
    </citation>
    <scope>NUCLEOTIDE SEQUENCE [LARGE SCALE GENOMIC DNA]</scope>
    <source>
        <strain evidence="5 6">F</strain>
    </source>
</reference>
<protein>
    <submittedName>
        <fullName evidence="5">Uncharacterized protein</fullName>
    </submittedName>
</protein>
<evidence type="ECO:0000313" key="6">
    <source>
        <dbReference type="Proteomes" id="UP000235786"/>
    </source>
</evidence>
<evidence type="ECO:0000256" key="2">
    <source>
        <dbReference type="ARBA" id="ARBA00023139"/>
    </source>
</evidence>
<feature type="compositionally biased region" description="Low complexity" evidence="4">
    <location>
        <begin position="46"/>
        <end position="57"/>
    </location>
</feature>
<keyword evidence="1" id="KW-0519">Myristate</keyword>
<feature type="region of interest" description="Disordered" evidence="4">
    <location>
        <begin position="1"/>
        <end position="124"/>
    </location>
</feature>
<dbReference type="OrthoDB" id="5415072at2759"/>
<gene>
    <name evidence="5" type="ORF">L207DRAFT_521887</name>
</gene>
<dbReference type="AlphaFoldDB" id="A0A2J6SCN1"/>
<evidence type="ECO:0000256" key="4">
    <source>
        <dbReference type="SAM" id="MobiDB-lite"/>
    </source>
</evidence>
<dbReference type="Pfam" id="PF15811">
    <property type="entry name" value="SVIP"/>
    <property type="match status" value="1"/>
</dbReference>
<evidence type="ECO:0000313" key="5">
    <source>
        <dbReference type="EMBL" id="PMD48527.1"/>
    </source>
</evidence>
<organism evidence="5 6">
    <name type="scientific">Hyaloscypha variabilis (strain UAMH 11265 / GT02V1 / F)</name>
    <name type="common">Meliniomyces variabilis</name>
    <dbReference type="NCBI Taxonomy" id="1149755"/>
    <lineage>
        <taxon>Eukaryota</taxon>
        <taxon>Fungi</taxon>
        <taxon>Dikarya</taxon>
        <taxon>Ascomycota</taxon>
        <taxon>Pezizomycotina</taxon>
        <taxon>Leotiomycetes</taxon>
        <taxon>Helotiales</taxon>
        <taxon>Hyaloscyphaceae</taxon>
        <taxon>Hyaloscypha</taxon>
        <taxon>Hyaloscypha variabilis</taxon>
    </lineage>
</organism>
<dbReference type="EMBL" id="KZ613937">
    <property type="protein sequence ID" value="PMD48527.1"/>
    <property type="molecule type" value="Genomic_DNA"/>
</dbReference>
<dbReference type="InterPro" id="IPR031632">
    <property type="entry name" value="SVIP"/>
</dbReference>
<proteinExistence type="predicted"/>
<feature type="compositionally biased region" description="Basic and acidic residues" evidence="4">
    <location>
        <begin position="61"/>
        <end position="72"/>
    </location>
</feature>
<keyword evidence="3" id="KW-0449">Lipoprotein</keyword>
<name>A0A2J6SCN1_HYAVF</name>
<keyword evidence="6" id="KW-1185">Reference proteome</keyword>
<dbReference type="Proteomes" id="UP000235786">
    <property type="component" value="Unassembled WGS sequence"/>
</dbReference>
<feature type="compositionally biased region" description="Basic and acidic residues" evidence="4">
    <location>
        <begin position="91"/>
        <end position="124"/>
    </location>
</feature>
<keyword evidence="2" id="KW-0564">Palmitate</keyword>
<evidence type="ECO:0000256" key="1">
    <source>
        <dbReference type="ARBA" id="ARBA00022707"/>
    </source>
</evidence>
<sequence length="124" mass="12926">MGNICGKSEPDHFAQPGRTVGSAPPPNNNKTSSVPKKVGGPPRTLGSTSAAADAGGSVQQEDARRKAAEAAEARANTANKPKGKLGSQLLEQKKQTRTDTLEAASREERRVRDADAAAEARAHN</sequence>
<evidence type="ECO:0000256" key="3">
    <source>
        <dbReference type="ARBA" id="ARBA00023288"/>
    </source>
</evidence>